<evidence type="ECO:0000313" key="4">
    <source>
        <dbReference type="Proteomes" id="UP000192223"/>
    </source>
</evidence>
<feature type="coiled-coil region" evidence="1">
    <location>
        <begin position="268"/>
        <end position="295"/>
    </location>
</feature>
<dbReference type="InParanoid" id="A0A1W4WTT9"/>
<accession>A0A1W4WTT9</accession>
<gene>
    <name evidence="5" type="primary">LOC108735856</name>
</gene>
<feature type="region of interest" description="Disordered" evidence="2">
    <location>
        <begin position="144"/>
        <end position="168"/>
    </location>
</feature>
<evidence type="ECO:0000259" key="3">
    <source>
        <dbReference type="Pfam" id="PF13837"/>
    </source>
</evidence>
<dbReference type="AlphaFoldDB" id="A0A1W4WTT9"/>
<reference evidence="5" key="1">
    <citation type="submission" date="2025-08" db="UniProtKB">
        <authorList>
            <consortium name="RefSeq"/>
        </authorList>
    </citation>
    <scope>IDENTIFICATION</scope>
    <source>
        <tissue evidence="5">Entire body</tissue>
    </source>
</reference>
<keyword evidence="1" id="KW-0175">Coiled coil</keyword>
<keyword evidence="4" id="KW-1185">Reference proteome</keyword>
<feature type="compositionally biased region" description="Acidic residues" evidence="2">
    <location>
        <begin position="373"/>
        <end position="394"/>
    </location>
</feature>
<dbReference type="RefSeq" id="XP_018323563.1">
    <property type="nucleotide sequence ID" value="XM_018468061.1"/>
</dbReference>
<dbReference type="GO" id="GO:0045893">
    <property type="term" value="P:positive regulation of DNA-templated transcription"/>
    <property type="evidence" value="ECO:0007669"/>
    <property type="project" value="TreeGrafter"/>
</dbReference>
<dbReference type="OrthoDB" id="691673at2759"/>
<proteinExistence type="predicted"/>
<dbReference type="Gene3D" id="1.10.10.60">
    <property type="entry name" value="Homeodomain-like"/>
    <property type="match status" value="1"/>
</dbReference>
<dbReference type="PANTHER" id="PTHR22666:SF3">
    <property type="entry name" value="MYB_SANT-LIKE DNA-BINDING DOMAIN-CONTAINING PROTEIN 1"/>
    <property type="match status" value="1"/>
</dbReference>
<sequence>MDPAVRTLQKKRTSNFREDETKLLIQLWGSPFIQKKLYLTHRKAPVMRILAANMQQRGFYRTPDEIKTRIRNLKCLYHRIKRSMTCGTGIGTIDPDWPHFKAMDAILSKQGQRRTEENALEGPRCEDIKQEIEIDINDDMESWATNDSIHGSETNEEPPPAMPSLQPAPLSKLLKPKQLETNKSTVQTKAISTIIPNVTIPTQNFQLGSNTVKPPTGAVPSYPLPLLILNGLQTGQADKNKLASQAAAGANNAAINKENHQELCNVLKDLLDTQRQSLDVEKQRLELEKQKVEFDRAVGSQLLTLVPIVGAILQRLAFASNQDLLNAAEEINCSSIFKNGRKRAAGGGNLDILKDSKILRTVLEQGIKKYMMDDDETEENDDHENETNSEEEKYESEMSKKAIRKVEAKRTEEKKEETKSNEEQQ</sequence>
<feature type="compositionally biased region" description="Basic and acidic residues" evidence="2">
    <location>
        <begin position="395"/>
        <end position="425"/>
    </location>
</feature>
<dbReference type="Proteomes" id="UP000192223">
    <property type="component" value="Unplaced"/>
</dbReference>
<dbReference type="GeneID" id="108735856"/>
<feature type="region of interest" description="Disordered" evidence="2">
    <location>
        <begin position="370"/>
        <end position="425"/>
    </location>
</feature>
<evidence type="ECO:0000313" key="5">
    <source>
        <dbReference type="RefSeq" id="XP_018323563.1"/>
    </source>
</evidence>
<dbReference type="InterPro" id="IPR026095">
    <property type="entry name" value="Myb/SANT-like_DNA-bd_dom_prot"/>
</dbReference>
<feature type="domain" description="Myb/SANT-like DNA-binding" evidence="3">
    <location>
        <begin position="14"/>
        <end position="106"/>
    </location>
</feature>
<organism evidence="4 5">
    <name type="scientific">Agrilus planipennis</name>
    <name type="common">Emerald ash borer</name>
    <name type="synonym">Agrilus marcopoli</name>
    <dbReference type="NCBI Taxonomy" id="224129"/>
    <lineage>
        <taxon>Eukaryota</taxon>
        <taxon>Metazoa</taxon>
        <taxon>Ecdysozoa</taxon>
        <taxon>Arthropoda</taxon>
        <taxon>Hexapoda</taxon>
        <taxon>Insecta</taxon>
        <taxon>Pterygota</taxon>
        <taxon>Neoptera</taxon>
        <taxon>Endopterygota</taxon>
        <taxon>Coleoptera</taxon>
        <taxon>Polyphaga</taxon>
        <taxon>Elateriformia</taxon>
        <taxon>Buprestoidea</taxon>
        <taxon>Buprestidae</taxon>
        <taxon>Agrilinae</taxon>
        <taxon>Agrilus</taxon>
    </lineage>
</organism>
<dbReference type="InterPro" id="IPR044822">
    <property type="entry name" value="Myb_DNA-bind_4"/>
</dbReference>
<evidence type="ECO:0000256" key="1">
    <source>
        <dbReference type="SAM" id="Coils"/>
    </source>
</evidence>
<protein>
    <submittedName>
        <fullName evidence="5">Uncharacterized protein LOC108735856 isoform X1</fullName>
    </submittedName>
</protein>
<dbReference type="PANTHER" id="PTHR22666">
    <property type="entry name" value="MYB_SANT-LIKE DNA-BINDING DOMAIN-CONTAINING PROTEIN 1"/>
    <property type="match status" value="1"/>
</dbReference>
<evidence type="ECO:0000256" key="2">
    <source>
        <dbReference type="SAM" id="MobiDB-lite"/>
    </source>
</evidence>
<dbReference type="GO" id="GO:0016604">
    <property type="term" value="C:nuclear body"/>
    <property type="evidence" value="ECO:0007669"/>
    <property type="project" value="TreeGrafter"/>
</dbReference>
<name>A0A1W4WTT9_AGRPL</name>
<dbReference type="KEGG" id="apln:108735856"/>
<dbReference type="Pfam" id="PF13837">
    <property type="entry name" value="Myb_DNA-bind_4"/>
    <property type="match status" value="1"/>
</dbReference>